<dbReference type="EMBL" id="DF384213">
    <property type="protein sequence ID" value="GAE00348.1"/>
    <property type="molecule type" value="Genomic_DNA"/>
</dbReference>
<dbReference type="SUPFAM" id="SSF69322">
    <property type="entry name" value="Tricorn protease domain 2"/>
    <property type="match status" value="1"/>
</dbReference>
<evidence type="ECO:0000256" key="1">
    <source>
        <dbReference type="SAM" id="MobiDB-lite"/>
    </source>
</evidence>
<feature type="region of interest" description="Disordered" evidence="1">
    <location>
        <begin position="227"/>
        <end position="256"/>
    </location>
</feature>
<dbReference type="AlphaFoldDB" id="A0A0S6U139"/>
<dbReference type="PROSITE" id="PS51257">
    <property type="entry name" value="PROKAR_LIPOPROTEIN"/>
    <property type="match status" value="1"/>
</dbReference>
<name>A0A0S6U139_CLOBO</name>
<accession>A0A0S6U139</accession>
<gene>
    <name evidence="2" type="ORF">CBO05C_0038</name>
</gene>
<organism evidence="2">
    <name type="scientific">Clostridium botulinum B str. Osaka05</name>
    <dbReference type="NCBI Taxonomy" id="1407017"/>
    <lineage>
        <taxon>Bacteria</taxon>
        <taxon>Bacillati</taxon>
        <taxon>Bacillota</taxon>
        <taxon>Clostridia</taxon>
        <taxon>Eubacteriales</taxon>
        <taxon>Clostridiaceae</taxon>
        <taxon>Clostridium</taxon>
    </lineage>
</organism>
<evidence type="ECO:0000313" key="2">
    <source>
        <dbReference type="EMBL" id="GAE00348.1"/>
    </source>
</evidence>
<proteinExistence type="predicted"/>
<reference evidence="2" key="1">
    <citation type="submission" date="2013-10" db="EMBL/GenBank/DDBJ databases">
        <title>Draft genome sequence of Clostridium botulinum type B strain Osaka05.</title>
        <authorList>
            <person name="Sakaguchi Y."/>
            <person name="Hosomi K."/>
            <person name="Uchiyama J."/>
            <person name="Ogura Y."/>
            <person name="Sakaguchi M."/>
            <person name="Kohda T."/>
            <person name="Mukamoto M."/>
            <person name="Misawa N."/>
            <person name="Matsuzaki S."/>
            <person name="Hayashi T."/>
            <person name="Kozaki S."/>
        </authorList>
    </citation>
    <scope>NUCLEOTIDE SEQUENCE</scope>
    <source>
        <strain evidence="2">Osaka05</strain>
    </source>
</reference>
<protein>
    <submittedName>
        <fullName evidence="2">Phage head-tail adaptor</fullName>
    </submittedName>
</protein>
<feature type="compositionally biased region" description="Gly residues" evidence="1">
    <location>
        <begin position="237"/>
        <end position="254"/>
    </location>
</feature>
<dbReference type="RefSeq" id="WP_030032550.1">
    <property type="nucleotide sequence ID" value="NZ_DF384213.1"/>
</dbReference>
<dbReference type="HOGENOM" id="CLU_063405_1_0_9"/>
<dbReference type="Proteomes" id="UP000054164">
    <property type="component" value="Unassembled WGS sequence"/>
</dbReference>
<sequence>MYYKNFTKKIIIFLIFTTTISLFGCKKNKEDTKVINDFDIKIATNLLNSYMECLIEENMEGAQKLYSKKLKKDKTKKENSDIKIKGYTTEEINEVGKSALFVTKVASVNVKEPYTSVEEYKIRVIKEENEYKIDEVNISMDKEAFTKKNRIRYRNKNNVKTELIIKPTTIPDYAYSKDDKANVEKLAVPKKNIGPMSLSYSENFIAISTYDKDSYIGIITIDESKAVQGGQDQGDQGDQGGQGGQGGDGGGEAGQQGTDIMEEIGEKPIGKEITSLDLLKGSKIDFMVFSPDEKFIAVQYETSDKTKNIRIYQADSANIIPFKMEDKFPLNKVNVTLSSFATDSIIFNVSSKEKNGKNSTEFIGKWQLDLKEFKVKKM</sequence>